<feature type="transmembrane region" description="Helical" evidence="8">
    <location>
        <begin position="292"/>
        <end position="311"/>
    </location>
</feature>
<dbReference type="EMBL" id="BOQP01000006">
    <property type="protein sequence ID" value="GIM69126.1"/>
    <property type="molecule type" value="Genomic_DNA"/>
</dbReference>
<keyword evidence="3" id="KW-0328">Glycosyltransferase</keyword>
<evidence type="ECO:0000256" key="5">
    <source>
        <dbReference type="ARBA" id="ARBA00022692"/>
    </source>
</evidence>
<dbReference type="GO" id="GO:0016763">
    <property type="term" value="F:pentosyltransferase activity"/>
    <property type="evidence" value="ECO:0007669"/>
    <property type="project" value="TreeGrafter"/>
</dbReference>
<accession>A0A919SCC5</accession>
<dbReference type="GO" id="GO:0005886">
    <property type="term" value="C:plasma membrane"/>
    <property type="evidence" value="ECO:0007669"/>
    <property type="project" value="UniProtKB-SubCell"/>
</dbReference>
<feature type="transmembrane region" description="Helical" evidence="8">
    <location>
        <begin position="344"/>
        <end position="365"/>
    </location>
</feature>
<keyword evidence="10" id="KW-1185">Reference proteome</keyword>
<dbReference type="AlphaFoldDB" id="A0A919SCC5"/>
<evidence type="ECO:0000313" key="10">
    <source>
        <dbReference type="Proteomes" id="UP000680865"/>
    </source>
</evidence>
<keyword evidence="2" id="KW-1003">Cell membrane</keyword>
<comment type="caution">
    <text evidence="9">The sequence shown here is derived from an EMBL/GenBank/DDBJ whole genome shotgun (WGS) entry which is preliminary data.</text>
</comment>
<dbReference type="GO" id="GO:0010041">
    <property type="term" value="P:response to iron(III) ion"/>
    <property type="evidence" value="ECO:0007669"/>
    <property type="project" value="TreeGrafter"/>
</dbReference>
<gene>
    <name evidence="9" type="ORF">Aco04nite_13840</name>
</gene>
<organism evidence="9 10">
    <name type="scientific">Winogradskya consettensis</name>
    <dbReference type="NCBI Taxonomy" id="113560"/>
    <lineage>
        <taxon>Bacteria</taxon>
        <taxon>Bacillati</taxon>
        <taxon>Actinomycetota</taxon>
        <taxon>Actinomycetes</taxon>
        <taxon>Micromonosporales</taxon>
        <taxon>Micromonosporaceae</taxon>
        <taxon>Winogradskya</taxon>
    </lineage>
</organism>
<comment type="subcellular location">
    <subcellularLocation>
        <location evidence="1">Cell membrane</location>
        <topology evidence="1">Multi-pass membrane protein</topology>
    </subcellularLocation>
</comment>
<evidence type="ECO:0000256" key="7">
    <source>
        <dbReference type="ARBA" id="ARBA00023136"/>
    </source>
</evidence>
<dbReference type="InterPro" id="IPR050297">
    <property type="entry name" value="LipidA_mod_glycosyltrf_83"/>
</dbReference>
<name>A0A919SCC5_9ACTN</name>
<evidence type="ECO:0000256" key="1">
    <source>
        <dbReference type="ARBA" id="ARBA00004651"/>
    </source>
</evidence>
<dbReference type="PANTHER" id="PTHR33908">
    <property type="entry name" value="MANNOSYLTRANSFERASE YKCB-RELATED"/>
    <property type="match status" value="1"/>
</dbReference>
<reference evidence="9" key="1">
    <citation type="submission" date="2021-03" db="EMBL/GenBank/DDBJ databases">
        <title>Whole genome shotgun sequence of Actinoplanes consettensis NBRC 14913.</title>
        <authorList>
            <person name="Komaki H."/>
            <person name="Tamura T."/>
        </authorList>
    </citation>
    <scope>NUCLEOTIDE SEQUENCE</scope>
    <source>
        <strain evidence="9">NBRC 14913</strain>
    </source>
</reference>
<keyword evidence="4" id="KW-0808">Transferase</keyword>
<feature type="transmembrane region" description="Helical" evidence="8">
    <location>
        <begin position="372"/>
        <end position="390"/>
    </location>
</feature>
<proteinExistence type="predicted"/>
<dbReference type="PANTHER" id="PTHR33908:SF3">
    <property type="entry name" value="UNDECAPRENYL PHOSPHATE-ALPHA-4-AMINO-4-DEOXY-L-ARABINOSE ARABINOSYL TRANSFERASE"/>
    <property type="match status" value="1"/>
</dbReference>
<evidence type="ECO:0000313" key="9">
    <source>
        <dbReference type="EMBL" id="GIM69126.1"/>
    </source>
</evidence>
<feature type="transmembrane region" description="Helical" evidence="8">
    <location>
        <begin position="218"/>
        <end position="238"/>
    </location>
</feature>
<evidence type="ECO:0000256" key="8">
    <source>
        <dbReference type="SAM" id="Phobius"/>
    </source>
</evidence>
<keyword evidence="5 8" id="KW-0812">Transmembrane</keyword>
<feature type="transmembrane region" description="Helical" evidence="8">
    <location>
        <begin position="250"/>
        <end position="272"/>
    </location>
</feature>
<sequence>MSVIEAGPGPPRLSWFKTTSPRECAISSHLDTSPRLIPAQQEPVDPVRSGVSLAAVLIWAVPALTAAGLAGWRLTGASLWADELATWGAVRLSWAQLWQLSGTVDAVVAPYYAALKAWCTLAGTGSAALRLPSALAIVGATVVVTALGRRIGGVPAGLVAGLLFALVPATSRYGQEARPYALAMFFAVLAVLCLVRLVEAPGVLRAIGYAASVAATGLLHPLGGLLMVAGHATAIGCLQLRVDSRNRRSAVLWLGAAFAGSVPALVLAWWGTRQSAQISWIPLATVDSLQGLPQNVFASAAVGGILLVLAVLGTGRSLAAVVLAGAGFVPPALLLIVGTQTPLWVGRYVMIAIGPLAVLGGLGALRAGKVPATLVIVLALLFSWPVQLEFRTSSGHAEDSAKIASVIGPRYRAGDVVVFPDTHPSIPWAARDIYERYLPAPRPPDVLRVAAPRTSGRLLARECPGAACLGTPPRIWVIRVDNSTDPLKDMTPAKRRRIGEHYRTVQSWKFPLLGVTLMERSEV</sequence>
<evidence type="ECO:0000256" key="2">
    <source>
        <dbReference type="ARBA" id="ARBA00022475"/>
    </source>
</evidence>
<feature type="transmembrane region" description="Helical" evidence="8">
    <location>
        <begin position="154"/>
        <end position="173"/>
    </location>
</feature>
<evidence type="ECO:0000256" key="3">
    <source>
        <dbReference type="ARBA" id="ARBA00022676"/>
    </source>
</evidence>
<protein>
    <recommendedName>
        <fullName evidence="11">Glycosyltransferase RgtA/B/C/D-like domain-containing protein</fullName>
    </recommendedName>
</protein>
<feature type="transmembrane region" description="Helical" evidence="8">
    <location>
        <begin position="51"/>
        <end position="74"/>
    </location>
</feature>
<dbReference type="GO" id="GO:0009103">
    <property type="term" value="P:lipopolysaccharide biosynthetic process"/>
    <property type="evidence" value="ECO:0007669"/>
    <property type="project" value="UniProtKB-ARBA"/>
</dbReference>
<keyword evidence="6 8" id="KW-1133">Transmembrane helix</keyword>
<feature type="transmembrane region" description="Helical" evidence="8">
    <location>
        <begin position="318"/>
        <end position="338"/>
    </location>
</feature>
<dbReference type="RefSeq" id="WP_212996327.1">
    <property type="nucleotide sequence ID" value="NZ_BAAATW010000001.1"/>
</dbReference>
<keyword evidence="7 8" id="KW-0472">Membrane</keyword>
<feature type="transmembrane region" description="Helical" evidence="8">
    <location>
        <begin position="127"/>
        <end position="148"/>
    </location>
</feature>
<evidence type="ECO:0000256" key="6">
    <source>
        <dbReference type="ARBA" id="ARBA00022989"/>
    </source>
</evidence>
<evidence type="ECO:0008006" key="11">
    <source>
        <dbReference type="Google" id="ProtNLM"/>
    </source>
</evidence>
<evidence type="ECO:0000256" key="4">
    <source>
        <dbReference type="ARBA" id="ARBA00022679"/>
    </source>
</evidence>
<feature type="transmembrane region" description="Helical" evidence="8">
    <location>
        <begin position="180"/>
        <end position="198"/>
    </location>
</feature>
<dbReference type="Proteomes" id="UP000680865">
    <property type="component" value="Unassembled WGS sequence"/>
</dbReference>